<dbReference type="Proteomes" id="UP000626697">
    <property type="component" value="Unassembled WGS sequence"/>
</dbReference>
<proteinExistence type="predicted"/>
<sequence>MSKIMKRLVFYVLGLFLLSLGVSLSIQAGLGVSPVSSLAYAFALTTGLSIGFTTVIANVLFIVIQVLINKRIALNEFVGQLIISFLFGFFMDATLLFVQLLPTPETIFTRIVFLIVSLFVVATGLIGYFTAKLPLMPYDALTHVFSEKFNLKFSKTKISSDLINVCVAGAICLIFIQSLGSIGIGTLVAAYFIGKILGWMIKHYQQPLQYWVYKTEGLSKES</sequence>
<protein>
    <submittedName>
        <fullName evidence="2">Membrane protein YczE</fullName>
    </submittedName>
</protein>
<feature type="transmembrane region" description="Helical" evidence="1">
    <location>
        <begin position="182"/>
        <end position="201"/>
    </location>
</feature>
<dbReference type="PANTHER" id="PTHR40078:SF1">
    <property type="entry name" value="INTEGRAL MEMBRANE PROTEIN"/>
    <property type="match status" value="1"/>
</dbReference>
<gene>
    <name evidence="2" type="ORF">HNP81_001925</name>
</gene>
<dbReference type="Pfam" id="PF19700">
    <property type="entry name" value="DUF6198"/>
    <property type="match status" value="1"/>
</dbReference>
<comment type="caution">
    <text evidence="2">The sequence shown here is derived from an EMBL/GenBank/DDBJ whole genome shotgun (WGS) entry which is preliminary data.</text>
</comment>
<feature type="transmembrane region" description="Helical" evidence="1">
    <location>
        <begin position="80"/>
        <end position="101"/>
    </location>
</feature>
<name>A0ABR6CPY6_9BACI</name>
<dbReference type="PANTHER" id="PTHR40078">
    <property type="entry name" value="INTEGRAL MEMBRANE PROTEIN-RELATED"/>
    <property type="match status" value="1"/>
</dbReference>
<organism evidence="2 3">
    <name type="scientific">Peribacillus huizhouensis</name>
    <dbReference type="NCBI Taxonomy" id="1501239"/>
    <lineage>
        <taxon>Bacteria</taxon>
        <taxon>Bacillati</taxon>
        <taxon>Bacillota</taxon>
        <taxon>Bacilli</taxon>
        <taxon>Bacillales</taxon>
        <taxon>Bacillaceae</taxon>
        <taxon>Peribacillus</taxon>
    </lineage>
</organism>
<evidence type="ECO:0000313" key="2">
    <source>
        <dbReference type="EMBL" id="MBA9026640.1"/>
    </source>
</evidence>
<feature type="transmembrane region" description="Helical" evidence="1">
    <location>
        <begin position="107"/>
        <end position="129"/>
    </location>
</feature>
<evidence type="ECO:0000256" key="1">
    <source>
        <dbReference type="SAM" id="Phobius"/>
    </source>
</evidence>
<dbReference type="InterPro" id="IPR038750">
    <property type="entry name" value="YczE/YyaS-like"/>
</dbReference>
<keyword evidence="3" id="KW-1185">Reference proteome</keyword>
<keyword evidence="1" id="KW-0472">Membrane</keyword>
<evidence type="ECO:0000313" key="3">
    <source>
        <dbReference type="Proteomes" id="UP000626697"/>
    </source>
</evidence>
<feature type="transmembrane region" description="Helical" evidence="1">
    <location>
        <begin position="41"/>
        <end position="68"/>
    </location>
</feature>
<dbReference type="EMBL" id="JACJHX010000004">
    <property type="protein sequence ID" value="MBA9026640.1"/>
    <property type="molecule type" value="Genomic_DNA"/>
</dbReference>
<keyword evidence="1" id="KW-1133">Transmembrane helix</keyword>
<keyword evidence="1" id="KW-0812">Transmembrane</keyword>
<accession>A0ABR6CPY6</accession>
<reference evidence="2 3" key="1">
    <citation type="submission" date="2020-08" db="EMBL/GenBank/DDBJ databases">
        <title>Genomic Encyclopedia of Type Strains, Phase IV (KMG-IV): sequencing the most valuable type-strain genomes for metagenomic binning, comparative biology and taxonomic classification.</title>
        <authorList>
            <person name="Goeker M."/>
        </authorList>
    </citation>
    <scope>NUCLEOTIDE SEQUENCE [LARGE SCALE GENOMIC DNA]</scope>
    <source>
        <strain evidence="2 3">DSM 105481</strain>
    </source>
</reference>